<evidence type="ECO:0000256" key="1">
    <source>
        <dbReference type="SAM" id="Phobius"/>
    </source>
</evidence>
<comment type="caution">
    <text evidence="3">The sequence shown here is derived from an EMBL/GenBank/DDBJ whole genome shotgun (WGS) entry which is preliminary data.</text>
</comment>
<organism evidence="3 4">
    <name type="scientific">Streptomyces morookaense</name>
    <name type="common">Streptoverticillium morookaense</name>
    <dbReference type="NCBI Taxonomy" id="1970"/>
    <lineage>
        <taxon>Bacteria</taxon>
        <taxon>Bacillati</taxon>
        <taxon>Actinomycetota</taxon>
        <taxon>Actinomycetes</taxon>
        <taxon>Kitasatosporales</taxon>
        <taxon>Streptomycetaceae</taxon>
        <taxon>Streptomyces</taxon>
    </lineage>
</organism>
<feature type="signal peptide" evidence="2">
    <location>
        <begin position="1"/>
        <end position="26"/>
    </location>
</feature>
<reference evidence="3 4" key="1">
    <citation type="submission" date="2020-04" db="EMBL/GenBank/DDBJ databases">
        <title>Draft Genome Sequence of Streptomyces morookaense DSM 40503, an 8-azaguanine-producing strain.</title>
        <authorList>
            <person name="Qi J."/>
            <person name="Gao J.-M."/>
        </authorList>
    </citation>
    <scope>NUCLEOTIDE SEQUENCE [LARGE SCALE GENOMIC DNA]</scope>
    <source>
        <strain evidence="3 4">DSM 40503</strain>
    </source>
</reference>
<evidence type="ECO:0008006" key="5">
    <source>
        <dbReference type="Google" id="ProtNLM"/>
    </source>
</evidence>
<dbReference type="AlphaFoldDB" id="A0A7Y7E9E2"/>
<keyword evidence="1" id="KW-1133">Transmembrane helix</keyword>
<feature type="transmembrane region" description="Helical" evidence="1">
    <location>
        <begin position="237"/>
        <end position="257"/>
    </location>
</feature>
<evidence type="ECO:0000256" key="2">
    <source>
        <dbReference type="SAM" id="SignalP"/>
    </source>
</evidence>
<keyword evidence="1" id="KW-0812">Transmembrane</keyword>
<feature type="chain" id="PRO_5039196236" description="DUF916 domain-containing protein" evidence="2">
    <location>
        <begin position="27"/>
        <end position="266"/>
    </location>
</feature>
<evidence type="ECO:0000313" key="4">
    <source>
        <dbReference type="Proteomes" id="UP000587462"/>
    </source>
</evidence>
<dbReference type="RefSeq" id="WP_171084134.1">
    <property type="nucleotide sequence ID" value="NZ_BNBU01000001.1"/>
</dbReference>
<protein>
    <recommendedName>
        <fullName evidence="5">DUF916 domain-containing protein</fullName>
    </recommendedName>
</protein>
<name>A0A7Y7E9E2_STRMO</name>
<gene>
    <name evidence="3" type="ORF">HG542_22085</name>
</gene>
<dbReference type="EMBL" id="JABBXF010000051">
    <property type="protein sequence ID" value="NVK80326.1"/>
    <property type="molecule type" value="Genomic_DNA"/>
</dbReference>
<keyword evidence="1" id="KW-0472">Membrane</keyword>
<evidence type="ECO:0000313" key="3">
    <source>
        <dbReference type="EMBL" id="NVK80326.1"/>
    </source>
</evidence>
<dbReference type="Proteomes" id="UP000587462">
    <property type="component" value="Unassembled WGS sequence"/>
</dbReference>
<sequence>MQPRTRAAALAVPAVAAALFAAPAAAEPQPWWAAPAGGRSAIALEGAPGTVFEDRLSVVNPGTAPRTVELRATGAWIALAERRVRVPPRTRADVPLSVTVPTGAVPGEHPAAVAVGGDGRQLQVPVTVRVTGPTLAALSVEHVRVSGTGRGTVIHYALVNRGNTVLAPHLEIRAAGVFGEVLHRAADGVPAELPPGRGVRLAEPWPGAPRLDRVRVSVTATAPGAAHSTASGTYTPLPWLLPGLGAAVAAAAAGLLIRRRRKVVRT</sequence>
<proteinExistence type="predicted"/>
<keyword evidence="2" id="KW-0732">Signal</keyword>
<keyword evidence="4" id="KW-1185">Reference proteome</keyword>
<accession>A0A7Y7E9E2</accession>